<evidence type="ECO:0000256" key="2">
    <source>
        <dbReference type="ARBA" id="ARBA00022679"/>
    </source>
</evidence>
<gene>
    <name evidence="5 11" type="primary">lipB</name>
    <name evidence="11" type="ORF">EI684_12805</name>
</gene>
<proteinExistence type="inferred from homology"/>
<dbReference type="InterPro" id="IPR045864">
    <property type="entry name" value="aa-tRNA-synth_II/BPL/LPL"/>
</dbReference>
<feature type="binding site" evidence="5 8">
    <location>
        <begin position="162"/>
        <end position="164"/>
    </location>
    <ligand>
        <name>substrate</name>
    </ligand>
</feature>
<evidence type="ECO:0000259" key="10">
    <source>
        <dbReference type="PROSITE" id="PS51733"/>
    </source>
</evidence>
<keyword evidence="5" id="KW-0963">Cytoplasm</keyword>
<feature type="active site" description="Acyl-thioester intermediate" evidence="5 7">
    <location>
        <position position="180"/>
    </location>
</feature>
<feature type="binding site" evidence="5 8">
    <location>
        <begin position="148"/>
        <end position="150"/>
    </location>
    <ligand>
        <name>substrate</name>
    </ligand>
</feature>
<dbReference type="SUPFAM" id="SSF55681">
    <property type="entry name" value="Class II aaRS and biotin synthetases"/>
    <property type="match status" value="1"/>
</dbReference>
<comment type="catalytic activity">
    <reaction evidence="5 6">
        <text>octanoyl-[ACP] + L-lysyl-[protein] = N(6)-octanoyl-L-lysyl-[protein] + holo-[ACP] + H(+)</text>
        <dbReference type="Rhea" id="RHEA:17665"/>
        <dbReference type="Rhea" id="RHEA-COMP:9636"/>
        <dbReference type="Rhea" id="RHEA-COMP:9685"/>
        <dbReference type="Rhea" id="RHEA-COMP:9752"/>
        <dbReference type="Rhea" id="RHEA-COMP:9928"/>
        <dbReference type="ChEBI" id="CHEBI:15378"/>
        <dbReference type="ChEBI" id="CHEBI:29969"/>
        <dbReference type="ChEBI" id="CHEBI:64479"/>
        <dbReference type="ChEBI" id="CHEBI:78463"/>
        <dbReference type="ChEBI" id="CHEBI:78809"/>
        <dbReference type="EC" id="2.3.1.181"/>
    </reaction>
</comment>
<accession>A0A426TXX2</accession>
<dbReference type="InterPro" id="IPR004143">
    <property type="entry name" value="BPL_LPL_catalytic"/>
</dbReference>
<evidence type="ECO:0000256" key="6">
    <source>
        <dbReference type="PIRNR" id="PIRNR016262"/>
    </source>
</evidence>
<dbReference type="PROSITE" id="PS01313">
    <property type="entry name" value="LIPB"/>
    <property type="match status" value="1"/>
</dbReference>
<dbReference type="Proteomes" id="UP000280307">
    <property type="component" value="Unassembled WGS sequence"/>
</dbReference>
<keyword evidence="3 5" id="KW-0012">Acyltransferase</keyword>
<dbReference type="NCBIfam" id="NF010925">
    <property type="entry name" value="PRK14345.1"/>
    <property type="match status" value="1"/>
</dbReference>
<evidence type="ECO:0000256" key="5">
    <source>
        <dbReference type="HAMAP-Rule" id="MF_00013"/>
    </source>
</evidence>
<reference evidence="11 12" key="1">
    <citation type="submission" date="2018-12" db="EMBL/GenBank/DDBJ databases">
        <title>Genome Sequence of Candidatus Viridilinea halotolerans isolated from saline sulfide-rich spring.</title>
        <authorList>
            <person name="Grouzdev D.S."/>
            <person name="Burganskaya E.I."/>
            <person name="Krutkina M.S."/>
            <person name="Sukhacheva M.V."/>
            <person name="Gorlenko V.M."/>
        </authorList>
    </citation>
    <scope>NUCLEOTIDE SEQUENCE [LARGE SCALE GENOMIC DNA]</scope>
    <source>
        <strain evidence="11">Chok-6</strain>
    </source>
</reference>
<protein>
    <recommendedName>
        <fullName evidence="5 6">Octanoyltransferase</fullName>
        <ecNumber evidence="5 6">2.3.1.181</ecNumber>
    </recommendedName>
    <alternativeName>
        <fullName evidence="5">Lipoate-protein ligase B</fullName>
    </alternativeName>
    <alternativeName>
        <fullName evidence="5">Lipoyl/octanoyl transferase</fullName>
    </alternativeName>
    <alternativeName>
        <fullName evidence="5">Octanoyl-[acyl-carrier-protein]-protein N-octanoyltransferase</fullName>
    </alternativeName>
</protein>
<dbReference type="PANTHER" id="PTHR10993:SF7">
    <property type="entry name" value="LIPOYLTRANSFERASE 2, MITOCHONDRIAL-RELATED"/>
    <property type="match status" value="1"/>
</dbReference>
<evidence type="ECO:0000256" key="1">
    <source>
        <dbReference type="ARBA" id="ARBA00004821"/>
    </source>
</evidence>
<feature type="site" description="Lowers pKa of active site Cys" evidence="5 9">
    <location>
        <position position="145"/>
    </location>
</feature>
<dbReference type="PANTHER" id="PTHR10993">
    <property type="entry name" value="OCTANOYLTRANSFERASE"/>
    <property type="match status" value="1"/>
</dbReference>
<dbReference type="InterPro" id="IPR000544">
    <property type="entry name" value="Octanoyltransferase"/>
</dbReference>
<dbReference type="UniPathway" id="UPA00538">
    <property type="reaction ID" value="UER00592"/>
</dbReference>
<dbReference type="CDD" id="cd16444">
    <property type="entry name" value="LipB"/>
    <property type="match status" value="1"/>
</dbReference>
<evidence type="ECO:0000256" key="4">
    <source>
        <dbReference type="ARBA" id="ARBA00024732"/>
    </source>
</evidence>
<dbReference type="PROSITE" id="PS51733">
    <property type="entry name" value="BPL_LPL_CATALYTIC"/>
    <property type="match status" value="1"/>
</dbReference>
<dbReference type="Pfam" id="PF21948">
    <property type="entry name" value="LplA-B_cat"/>
    <property type="match status" value="1"/>
</dbReference>
<dbReference type="InterPro" id="IPR020605">
    <property type="entry name" value="Octanoyltransferase_CS"/>
</dbReference>
<comment type="miscellaneous">
    <text evidence="5">In the reaction, the free carboxyl group of octanoic acid is attached via an amide linkage to the epsilon-amino group of a specific lysine residue of lipoyl domains of lipoate-dependent enzymes.</text>
</comment>
<dbReference type="EMBL" id="RSAS01000501">
    <property type="protein sequence ID" value="RRR70719.1"/>
    <property type="molecule type" value="Genomic_DNA"/>
</dbReference>
<dbReference type="GO" id="GO:0009249">
    <property type="term" value="P:protein lipoylation"/>
    <property type="evidence" value="ECO:0007669"/>
    <property type="project" value="InterPro"/>
</dbReference>
<evidence type="ECO:0000313" key="12">
    <source>
        <dbReference type="Proteomes" id="UP000280307"/>
    </source>
</evidence>
<sequence length="232" mass="24848">MKSLHTIRLIRAGCVPYADALAWQRELVAGRSAGQHGDTLLLLEHPPTITLGVRADPCHVLLSSAELAQRGIALVQSDRGGDVTYHAPGQLVGYPILKLAHHGADLGRYIRNLEEVIIRTLADYELAGLRLAGLTGVWVDGGRAKICALGVRLSAAGITSHGFALNVNPDLVGFAQIVPCGINNRSVTSLQAMLGYVPEDVSERVVYHVGAVFGVVIERTEEQRNRETGAHA</sequence>
<comment type="function">
    <text evidence="4 5 6">Catalyzes the transfer of endogenously produced octanoic acid from octanoyl-acyl-carrier-protein onto the lipoyl domains of lipoate-dependent enzymes. Lipoyl-ACP can also act as a substrate although octanoyl-ACP is likely to be the physiological substrate.</text>
</comment>
<dbReference type="NCBIfam" id="TIGR00214">
    <property type="entry name" value="lipB"/>
    <property type="match status" value="1"/>
</dbReference>
<dbReference type="PIRSF" id="PIRSF016262">
    <property type="entry name" value="LPLase"/>
    <property type="match status" value="1"/>
</dbReference>
<name>A0A426TXX2_9CHLR</name>
<dbReference type="Gene3D" id="3.30.930.10">
    <property type="entry name" value="Bira Bifunctional Protein, Domain 2"/>
    <property type="match status" value="1"/>
</dbReference>
<evidence type="ECO:0000256" key="3">
    <source>
        <dbReference type="ARBA" id="ARBA00023315"/>
    </source>
</evidence>
<evidence type="ECO:0000256" key="8">
    <source>
        <dbReference type="PIRSR" id="PIRSR016262-2"/>
    </source>
</evidence>
<feature type="binding site" evidence="5 8">
    <location>
        <begin position="79"/>
        <end position="86"/>
    </location>
    <ligand>
        <name>substrate</name>
    </ligand>
</feature>
<dbReference type="GO" id="GO:0005737">
    <property type="term" value="C:cytoplasm"/>
    <property type="evidence" value="ECO:0007669"/>
    <property type="project" value="UniProtKB-SubCell"/>
</dbReference>
<feature type="domain" description="BPL/LPL catalytic" evidence="10">
    <location>
        <begin position="34"/>
        <end position="217"/>
    </location>
</feature>
<comment type="similarity">
    <text evidence="5 6">Belongs to the LipB family.</text>
</comment>
<dbReference type="EC" id="2.3.1.181" evidence="5 6"/>
<keyword evidence="2 5" id="KW-0808">Transferase</keyword>
<dbReference type="AlphaFoldDB" id="A0A426TXX2"/>
<evidence type="ECO:0000313" key="11">
    <source>
        <dbReference type="EMBL" id="RRR70719.1"/>
    </source>
</evidence>
<dbReference type="GO" id="GO:0033819">
    <property type="term" value="F:lipoyl(octanoyl) transferase activity"/>
    <property type="evidence" value="ECO:0007669"/>
    <property type="project" value="UniProtKB-EC"/>
</dbReference>
<dbReference type="HAMAP" id="MF_00013">
    <property type="entry name" value="LipB"/>
    <property type="match status" value="1"/>
</dbReference>
<comment type="caution">
    <text evidence="11">The sequence shown here is derived from an EMBL/GenBank/DDBJ whole genome shotgun (WGS) entry which is preliminary data.</text>
</comment>
<evidence type="ECO:0000256" key="7">
    <source>
        <dbReference type="PIRSR" id="PIRSR016262-1"/>
    </source>
</evidence>
<organism evidence="11 12">
    <name type="scientific">Candidatus Viridilinea halotolerans</name>
    <dbReference type="NCBI Taxonomy" id="2491704"/>
    <lineage>
        <taxon>Bacteria</taxon>
        <taxon>Bacillati</taxon>
        <taxon>Chloroflexota</taxon>
        <taxon>Chloroflexia</taxon>
        <taxon>Chloroflexales</taxon>
        <taxon>Chloroflexineae</taxon>
        <taxon>Oscillochloridaceae</taxon>
        <taxon>Candidatus Viridilinea</taxon>
    </lineage>
</organism>
<comment type="pathway">
    <text evidence="1 5 6">Protein modification; protein lipoylation via endogenous pathway; protein N(6)-(lipoyl)lysine from octanoyl-[acyl-carrier-protein]: step 1/2.</text>
</comment>
<evidence type="ECO:0000256" key="9">
    <source>
        <dbReference type="PIRSR" id="PIRSR016262-3"/>
    </source>
</evidence>
<comment type="subcellular location">
    <subcellularLocation>
        <location evidence="5">Cytoplasm</location>
    </subcellularLocation>
</comment>